<name>A0A1B6DXB9_9HEMI</name>
<evidence type="ECO:0000259" key="16">
    <source>
        <dbReference type="PROSITE" id="PS51844"/>
    </source>
</evidence>
<dbReference type="Gene3D" id="6.20.240.20">
    <property type="match status" value="1"/>
</dbReference>
<dbReference type="Pfam" id="PF01843">
    <property type="entry name" value="DIL"/>
    <property type="match status" value="1"/>
</dbReference>
<dbReference type="SUPFAM" id="SSF52540">
    <property type="entry name" value="P-loop containing nucleoside triphosphate hydrolases"/>
    <property type="match status" value="2"/>
</dbReference>
<evidence type="ECO:0000256" key="1">
    <source>
        <dbReference type="ARBA" id="ARBA00008314"/>
    </source>
</evidence>
<evidence type="ECO:0000259" key="15">
    <source>
        <dbReference type="PROSITE" id="PS51456"/>
    </source>
</evidence>
<dbReference type="EMBL" id="GEDC01028278">
    <property type="protein sequence ID" value="JAS09020.1"/>
    <property type="molecule type" value="Transcribed_RNA"/>
</dbReference>
<dbReference type="Gene3D" id="1.20.58.530">
    <property type="match status" value="1"/>
</dbReference>
<dbReference type="Gene3D" id="3.40.850.10">
    <property type="entry name" value="Kinesin motor domain"/>
    <property type="match status" value="1"/>
</dbReference>
<dbReference type="Gene3D" id="1.10.10.820">
    <property type="match status" value="1"/>
</dbReference>
<dbReference type="PANTHER" id="PTHR13140:SF706">
    <property type="entry name" value="DILUTE CLASS UNCONVENTIONAL MYOSIN, ISOFORM C"/>
    <property type="match status" value="1"/>
</dbReference>
<evidence type="ECO:0008006" key="19">
    <source>
        <dbReference type="Google" id="ProtNLM"/>
    </source>
</evidence>
<dbReference type="PRINTS" id="PR00193">
    <property type="entry name" value="MYOSINHEAVY"/>
</dbReference>
<sequence>MTSKELYSKGARVWIPHPSLVWQGGEVVEDYTKGNLKVKTDSGEVSTLSITSNENLPPLRNPDILIGENNLTSLSYLHEPAVLYNLQFRFCTQNNIYTYCGIVLVAINPYTDLPIYNSETILEYRGKSMGELDPHIFAVAEEAYTKMEREQRDQSIIVSGESGAGKTVSAKYAMRYFATVGGSATETHIEKKILASSPIMEAIGNAKTTRNDNSSRFGKFIKLHFNKNNNIIGASMRTYLLEKSRVVFQAPEERNYHILYQLCAARNMYPSLLLENAKSYKYLCQEASIPGVDDLKCFQDTLTALQILGFSELNITNVFKVFASILHLGNIEIVESSGHGETDSSFIQENDPHLVTFTELLQLDAAKLRKSLCFRWINSMKECVEKPLTVIEAKGARDALSKHIYAILFYWIVEGINKSLESSSDAKHKFIGVLDIYGFETFDINSFEQFCINYANEKLQQQFNQHVFKLEQEEYLKEEIEWIFIDFYDNQPCIDLIETKLGILDLLDEECRMPKGTDITWAGKLYEKCNKWQHFEKPRFGSQHAFVIKHFADRVEYEVVGFLDKNRDTVMIDQVWALEHSGNELIRKLFSEDYARHLSVTMATPTIGPTLRKRKTVGSQFRDSLNALMATLNETTPHYIRCIKPNDNKLAFDYDAHRAVQQLRACGVLETIRLSAQGFPSRWKYFDFFNRYLLLSQSSEINRQNPKITCEHILRNIIKDSDKFKFGKNKIFFRAGQVAYLERLRSHRMRESCIMIQKTIRGFLQRKRYLKIQKAALTIQRFTRGYLERRRLYIIRQNLAATTIQKHIRGWIKRVRYQRLKSVIIGIQTYSRGYLARIMFHNLKCNNAATIIQKFVRGYLVRRHHQKYKHHVIIAQNAVRRFLAKKLFKNLKREAKSVEYIKSLNRGLENKIISLQQRIGVLTKENNTLKGCSTELIETRNKLEILKNCENELKKVKSTLQNKECTIMNLTAELEKEKNEKVDIIYEKQNLESEYEEMKNNLSKENVTLKFQVNELNEEIKSNNSNIEEVLRSQFEREKLDIIREQDQDRNAYQKLLSEKNMLENHCDDLAKELSKYVGNKISYSDHTRSLSDVSTISIGIDENKPIPSEEDYGYGSVRSNGSRNTDRSSILDINQMASPDSTLQMPIKITNNTTMLSSSDSQVVDIPLVLKLQQKIKKLEKVIDLLNKMIDEQNNVPSEKTSLDAFKVQEFEMENSKLKTDLESLRASYAAATTMNKPDVETLLNQFKKQEEELVRRREECVQLREVLSSRTTGLKNVASANYSTEDFDLSLINEDGELVLALEAQKKINRQLVDEMQSCRQRWSIEREELVAELDRLRNETETQHKLLTMNFNKSSMTQTETYMKHELARITSENLNLHEERDEATEELRKMKKRMKELENKIKEAGVENLLESPTVTPVVLEIASNQPTVRMKEKKYLGMFEFKSGDENVIIKHLVWDLNPQVAIKLLPGLPAYILFMCIRYTDYTNDEQKVLALLTSFINTVKKLIRKRVKDIDVTVLWLSNTLRFLHNMKQYSGEKAFKEENTATQNEQCLRNFDLSEYRQLLSDIAVWIYQGVIHHMQDKLQQKAVAAILEHEALPGLSSSSICGRGASDSKPDSKQQPLNALIEELTIFHRTLGLHGVDPELIEQVFRQLFYFICASSLNNLLLRKDLCLWSKGMQIRYNLSYIEQWTRDHKLQDHKIIEMLAPIIQASQLLQARKTDDDVNSVCEMCHSMSSRQIIKLLNLCTPANDFEGRVSQSFIRKIQQKLKERKNAQDQEDKILMDTQFSFPVRFPFNPSNINLEYIEIPDALSLPMLKKI</sequence>
<keyword evidence="10 11" id="KW-0009">Actin-binding</keyword>
<dbReference type="GO" id="GO:0007015">
    <property type="term" value="P:actin filament organization"/>
    <property type="evidence" value="ECO:0007669"/>
    <property type="project" value="TreeGrafter"/>
</dbReference>
<dbReference type="InterPro" id="IPR002710">
    <property type="entry name" value="Dilute_dom"/>
</dbReference>
<evidence type="ECO:0000256" key="2">
    <source>
        <dbReference type="ARBA" id="ARBA00022553"/>
    </source>
</evidence>
<evidence type="ECO:0000313" key="17">
    <source>
        <dbReference type="EMBL" id="JAS09020.1"/>
    </source>
</evidence>
<dbReference type="GO" id="GO:0000146">
    <property type="term" value="F:microfilament motor activity"/>
    <property type="evidence" value="ECO:0007669"/>
    <property type="project" value="TreeGrafter"/>
</dbReference>
<evidence type="ECO:0000256" key="6">
    <source>
        <dbReference type="ARBA" id="ARBA00022860"/>
    </source>
</evidence>
<evidence type="ECO:0000256" key="11">
    <source>
        <dbReference type="PROSITE-ProRule" id="PRU00782"/>
    </source>
</evidence>
<feature type="domain" description="Myosin motor" evidence="15">
    <location>
        <begin position="66"/>
        <end position="746"/>
    </location>
</feature>
<dbReference type="InterPro" id="IPR036961">
    <property type="entry name" value="Kinesin_motor_dom_sf"/>
</dbReference>
<keyword evidence="8 11" id="KW-0518">Myosin</keyword>
<evidence type="ECO:0000313" key="18">
    <source>
        <dbReference type="EMBL" id="JAS30311.1"/>
    </source>
</evidence>
<comment type="similarity">
    <text evidence="1 11">Belongs to the TRAFAC class myosin-kinesin ATPase superfamily. Myosin family.</text>
</comment>
<dbReference type="PROSITE" id="PS50096">
    <property type="entry name" value="IQ"/>
    <property type="match status" value="5"/>
</dbReference>
<keyword evidence="9 11" id="KW-0505">Motor protein</keyword>
<evidence type="ECO:0000259" key="14">
    <source>
        <dbReference type="PROSITE" id="PS51126"/>
    </source>
</evidence>
<dbReference type="GO" id="GO:0005737">
    <property type="term" value="C:cytoplasm"/>
    <property type="evidence" value="ECO:0007669"/>
    <property type="project" value="UniProtKB-ARBA"/>
</dbReference>
<dbReference type="Gene3D" id="1.20.5.190">
    <property type="match status" value="3"/>
</dbReference>
<dbReference type="GO" id="GO:0016459">
    <property type="term" value="C:myosin complex"/>
    <property type="evidence" value="ECO:0007669"/>
    <property type="project" value="UniProtKB-KW"/>
</dbReference>
<dbReference type="InterPro" id="IPR036103">
    <property type="entry name" value="MYSc_Myo5"/>
</dbReference>
<feature type="coiled-coil region" evidence="12">
    <location>
        <begin position="905"/>
        <end position="1073"/>
    </location>
</feature>
<dbReference type="PANTHER" id="PTHR13140">
    <property type="entry name" value="MYOSIN"/>
    <property type="match status" value="1"/>
</dbReference>
<gene>
    <name evidence="18" type="ORF">g.14247</name>
    <name evidence="17" type="ORF">g.14249</name>
</gene>
<feature type="binding site" evidence="11">
    <location>
        <begin position="160"/>
        <end position="167"/>
    </location>
    <ligand>
        <name>ATP</name>
        <dbReference type="ChEBI" id="CHEBI:30616"/>
    </ligand>
</feature>
<dbReference type="PROSITE" id="PS51456">
    <property type="entry name" value="MYOSIN_MOTOR"/>
    <property type="match status" value="1"/>
</dbReference>
<dbReference type="InterPro" id="IPR000048">
    <property type="entry name" value="IQ_motif_EF-hand-BS"/>
</dbReference>
<dbReference type="PROSITE" id="PS51844">
    <property type="entry name" value="SH3_LIKE"/>
    <property type="match status" value="1"/>
</dbReference>
<feature type="coiled-coil region" evidence="12">
    <location>
        <begin position="1304"/>
        <end position="1411"/>
    </location>
</feature>
<dbReference type="InterPro" id="IPR004009">
    <property type="entry name" value="SH3_Myosin"/>
</dbReference>
<keyword evidence="3" id="KW-0677">Repeat</keyword>
<keyword evidence="7 12" id="KW-0175">Coiled coil</keyword>
<accession>A0A1B6DXB9</accession>
<evidence type="ECO:0000256" key="5">
    <source>
        <dbReference type="ARBA" id="ARBA00022840"/>
    </source>
</evidence>
<dbReference type="GO" id="GO:0051015">
    <property type="term" value="F:actin filament binding"/>
    <property type="evidence" value="ECO:0007669"/>
    <property type="project" value="TreeGrafter"/>
</dbReference>
<evidence type="ECO:0000256" key="13">
    <source>
        <dbReference type="SAM" id="MobiDB-lite"/>
    </source>
</evidence>
<dbReference type="SMART" id="SM01132">
    <property type="entry name" value="DIL"/>
    <property type="match status" value="1"/>
</dbReference>
<evidence type="ECO:0000256" key="10">
    <source>
        <dbReference type="ARBA" id="ARBA00023203"/>
    </source>
</evidence>
<dbReference type="Pfam" id="PF25966">
    <property type="entry name" value="Myo5a"/>
    <property type="match status" value="1"/>
</dbReference>
<evidence type="ECO:0000256" key="7">
    <source>
        <dbReference type="ARBA" id="ARBA00023054"/>
    </source>
</evidence>
<dbReference type="InterPro" id="IPR027417">
    <property type="entry name" value="P-loop_NTPase"/>
</dbReference>
<dbReference type="Pfam" id="PF00612">
    <property type="entry name" value="IQ"/>
    <property type="match status" value="4"/>
</dbReference>
<evidence type="ECO:0000256" key="8">
    <source>
        <dbReference type="ARBA" id="ARBA00023123"/>
    </source>
</evidence>
<evidence type="ECO:0000256" key="9">
    <source>
        <dbReference type="ARBA" id="ARBA00023175"/>
    </source>
</evidence>
<dbReference type="InterPro" id="IPR058662">
    <property type="entry name" value="Myo5a/b_dom"/>
</dbReference>
<keyword evidence="6" id="KW-0112">Calmodulin-binding</keyword>
<feature type="region of interest" description="Actin-binding" evidence="11">
    <location>
        <begin position="625"/>
        <end position="647"/>
    </location>
</feature>
<dbReference type="SMART" id="SM00242">
    <property type="entry name" value="MYSc"/>
    <property type="match status" value="1"/>
</dbReference>
<evidence type="ECO:0000256" key="12">
    <source>
        <dbReference type="SAM" id="Coils"/>
    </source>
</evidence>
<proteinExistence type="inferred from homology"/>
<dbReference type="Gene3D" id="1.20.120.720">
    <property type="entry name" value="Myosin VI head, motor domain, U50 subdomain"/>
    <property type="match status" value="1"/>
</dbReference>
<reference evidence="18" key="1">
    <citation type="submission" date="2015-12" db="EMBL/GenBank/DDBJ databases">
        <title>De novo transcriptome assembly of four potential Pierce s Disease insect vectors from Arizona vineyards.</title>
        <authorList>
            <person name="Tassone E.E."/>
        </authorList>
    </citation>
    <scope>NUCLEOTIDE SEQUENCE</scope>
</reference>
<organism evidence="18">
    <name type="scientific">Clastoptera arizonana</name>
    <name type="common">Arizona spittle bug</name>
    <dbReference type="NCBI Taxonomy" id="38151"/>
    <lineage>
        <taxon>Eukaryota</taxon>
        <taxon>Metazoa</taxon>
        <taxon>Ecdysozoa</taxon>
        <taxon>Arthropoda</taxon>
        <taxon>Hexapoda</taxon>
        <taxon>Insecta</taxon>
        <taxon>Pterygota</taxon>
        <taxon>Neoptera</taxon>
        <taxon>Paraneoptera</taxon>
        <taxon>Hemiptera</taxon>
        <taxon>Auchenorrhyncha</taxon>
        <taxon>Cercopoidea</taxon>
        <taxon>Clastopteridae</taxon>
        <taxon>Clastoptera</taxon>
    </lineage>
</organism>
<feature type="compositionally biased region" description="Polar residues" evidence="13">
    <location>
        <begin position="1118"/>
        <end position="1128"/>
    </location>
</feature>
<keyword evidence="2" id="KW-0597">Phosphoprotein</keyword>
<dbReference type="PROSITE" id="PS51126">
    <property type="entry name" value="DILUTE"/>
    <property type="match status" value="1"/>
</dbReference>
<protein>
    <recommendedName>
        <fullName evidence="19">Myosin motor domain-containing protein</fullName>
    </recommendedName>
</protein>
<keyword evidence="4 11" id="KW-0547">Nucleotide-binding</keyword>
<feature type="domain" description="Dilute" evidence="14">
    <location>
        <begin position="1500"/>
        <end position="1774"/>
    </location>
</feature>
<evidence type="ECO:0000256" key="3">
    <source>
        <dbReference type="ARBA" id="ARBA00022737"/>
    </source>
</evidence>
<feature type="coiled-coil region" evidence="12">
    <location>
        <begin position="1170"/>
        <end position="1261"/>
    </location>
</feature>
<dbReference type="EMBL" id="GEDC01006987">
    <property type="protein sequence ID" value="JAS30311.1"/>
    <property type="molecule type" value="Transcribed_RNA"/>
</dbReference>
<feature type="domain" description="Myosin N-terminal SH3-like" evidence="16">
    <location>
        <begin position="8"/>
        <end position="58"/>
    </location>
</feature>
<evidence type="ECO:0000256" key="4">
    <source>
        <dbReference type="ARBA" id="ARBA00022741"/>
    </source>
</evidence>
<dbReference type="SUPFAM" id="SSF50084">
    <property type="entry name" value="Myosin S1 fragment, N-terminal domain"/>
    <property type="match status" value="1"/>
</dbReference>
<dbReference type="CDD" id="cd15470">
    <property type="entry name" value="Myo5_CBD"/>
    <property type="match status" value="1"/>
</dbReference>
<dbReference type="GO" id="GO:0016020">
    <property type="term" value="C:membrane"/>
    <property type="evidence" value="ECO:0007669"/>
    <property type="project" value="TreeGrafter"/>
</dbReference>
<dbReference type="GO" id="GO:0005524">
    <property type="term" value="F:ATP binding"/>
    <property type="evidence" value="ECO:0007669"/>
    <property type="project" value="UniProtKB-UniRule"/>
</dbReference>
<keyword evidence="5 11" id="KW-0067">ATP-binding</keyword>
<dbReference type="CDD" id="cd01380">
    <property type="entry name" value="MYSc_Myo5"/>
    <property type="match status" value="1"/>
</dbReference>
<dbReference type="SMART" id="SM00015">
    <property type="entry name" value="IQ"/>
    <property type="match status" value="6"/>
</dbReference>
<dbReference type="Pfam" id="PF00063">
    <property type="entry name" value="Myosin_head"/>
    <property type="match status" value="1"/>
</dbReference>
<feature type="region of interest" description="Disordered" evidence="13">
    <location>
        <begin position="1103"/>
        <end position="1128"/>
    </location>
</feature>
<dbReference type="InterPro" id="IPR001609">
    <property type="entry name" value="Myosin_head_motor_dom-like"/>
</dbReference>